<protein>
    <submittedName>
        <fullName evidence="1">Uncharacterized protein</fullName>
    </submittedName>
</protein>
<organism evidence="1 2">
    <name type="scientific">Thermoproteus uzoniensis (strain 768-20)</name>
    <dbReference type="NCBI Taxonomy" id="999630"/>
    <lineage>
        <taxon>Archaea</taxon>
        <taxon>Thermoproteota</taxon>
        <taxon>Thermoprotei</taxon>
        <taxon>Thermoproteales</taxon>
        <taxon>Thermoproteaceae</taxon>
        <taxon>Thermoproteus</taxon>
    </lineage>
</organism>
<gene>
    <name evidence="1" type="ordered locus">TUZN_2086</name>
</gene>
<dbReference type="RefSeq" id="WP_013680878.1">
    <property type="nucleotide sequence ID" value="NC_015315.1"/>
</dbReference>
<dbReference type="OrthoDB" id="25883at2157"/>
<dbReference type="eggNOG" id="arCOG01806">
    <property type="taxonomic scope" value="Archaea"/>
</dbReference>
<proteinExistence type="predicted"/>
<dbReference type="HOGENOM" id="CLU_1178092_0_0_2"/>
<dbReference type="KEGG" id="tuz:TUZN_2086"/>
<dbReference type="GeneID" id="10361596"/>
<reference evidence="1 2" key="1">
    <citation type="journal article" date="2011" name="J. Bacteriol.">
        <title>Complete genome sequence of the thermoacidophilic crenarchaeon Thermoproteus uzoniensis 768-20.</title>
        <authorList>
            <person name="Mardanov A.V."/>
            <person name="Gumerov V.M."/>
            <person name="Beletsky A.V."/>
            <person name="Prokofeva M.I."/>
            <person name="Bonch-Osmolovskaya E.A."/>
            <person name="Ravin N.V."/>
            <person name="Skryabin K.G."/>
        </authorList>
    </citation>
    <scope>NUCLEOTIDE SEQUENCE [LARGE SCALE GENOMIC DNA]</scope>
    <source>
        <strain evidence="1 2">768-20</strain>
    </source>
</reference>
<keyword evidence="2" id="KW-1185">Reference proteome</keyword>
<accession>F2L5B8</accession>
<sequence length="199" mass="21484">MKIQEAVRLAVEGNPLYSLVLSTGLANLSAVARAIKPLVDAATGKDVKIPTIVKALERLEKTFGSTTTRPEDFRYVESVAYSGMAEAEGGTVDLNAIYKSGEPFVALSDGSKTWVLAPARLLGRAEADKGLVKVVFPRQAPVGAVTFLVQLMRAVGISPEHVLRHDNQIYIVAKREDLPGILDLVEKMKKVAEGMLNVQ</sequence>
<reference key="2">
    <citation type="submission" date="2011-03" db="EMBL/GenBank/DDBJ databases">
        <title>Complete genome sequence of the thermoacidophilic crenarchaeon Thermoproteus uzoniensis 768-20.</title>
        <authorList>
            <person name="Mardanov A.V."/>
            <person name="Gumerov V.M."/>
            <person name="Beletsky A.V."/>
            <person name="Prokofeva M.I."/>
            <person name="Bonch-Osmolovskaya E.A."/>
            <person name="Ravin N.V."/>
            <person name="Skryabin K.G."/>
        </authorList>
    </citation>
    <scope>NUCLEOTIDE SEQUENCE</scope>
    <source>
        <strain>768-20</strain>
    </source>
</reference>
<dbReference type="STRING" id="999630.TUZN_2086"/>
<evidence type="ECO:0000313" key="1">
    <source>
        <dbReference type="EMBL" id="AEA13543.1"/>
    </source>
</evidence>
<evidence type="ECO:0000313" key="2">
    <source>
        <dbReference type="Proteomes" id="UP000008138"/>
    </source>
</evidence>
<dbReference type="EMBL" id="CP002590">
    <property type="protein sequence ID" value="AEA13543.1"/>
    <property type="molecule type" value="Genomic_DNA"/>
</dbReference>
<dbReference type="AlphaFoldDB" id="F2L5B8"/>
<dbReference type="Proteomes" id="UP000008138">
    <property type="component" value="Chromosome"/>
</dbReference>
<name>F2L5B8_THEU7</name>